<dbReference type="OrthoDB" id="9946152at2"/>
<sequence length="89" mass="9895">MAGSQLDEIEALLRANLKATQDVKLRLHDIDLRLRLIEEGAKGHHHAMFEWCAPAALRAEVDRFADVQHVPTPPGLKTALEMFLKKSGG</sequence>
<comment type="caution">
    <text evidence="1">The sequence shown here is derived from an EMBL/GenBank/DDBJ whole genome shotgun (WGS) entry which is preliminary data.</text>
</comment>
<protein>
    <submittedName>
        <fullName evidence="1">Uncharacterized protein</fullName>
    </submittedName>
</protein>
<evidence type="ECO:0000313" key="2">
    <source>
        <dbReference type="Proteomes" id="UP000265750"/>
    </source>
</evidence>
<dbReference type="Proteomes" id="UP000265750">
    <property type="component" value="Unassembled WGS sequence"/>
</dbReference>
<gene>
    <name evidence="1" type="ORF">D3218_13040</name>
</gene>
<reference evidence="2" key="1">
    <citation type="submission" date="2018-09" db="EMBL/GenBank/DDBJ databases">
        <authorList>
            <person name="Tuo L."/>
        </authorList>
    </citation>
    <scope>NUCLEOTIDE SEQUENCE [LARGE SCALE GENOMIC DNA]</scope>
    <source>
        <strain evidence="2">M2BS4Y-1</strain>
    </source>
</reference>
<dbReference type="AlphaFoldDB" id="A0A3A1WSA1"/>
<keyword evidence="2" id="KW-1185">Reference proteome</keyword>
<organism evidence="1 2">
    <name type="scientific">Aureimonas flava</name>
    <dbReference type="NCBI Taxonomy" id="2320271"/>
    <lineage>
        <taxon>Bacteria</taxon>
        <taxon>Pseudomonadati</taxon>
        <taxon>Pseudomonadota</taxon>
        <taxon>Alphaproteobacteria</taxon>
        <taxon>Hyphomicrobiales</taxon>
        <taxon>Aurantimonadaceae</taxon>
        <taxon>Aureimonas</taxon>
    </lineage>
</organism>
<dbReference type="RefSeq" id="WP_119540515.1">
    <property type="nucleotide sequence ID" value="NZ_QYRN01000006.1"/>
</dbReference>
<dbReference type="EMBL" id="QYRN01000006">
    <property type="protein sequence ID" value="RIY00205.1"/>
    <property type="molecule type" value="Genomic_DNA"/>
</dbReference>
<accession>A0A3A1WSA1</accession>
<evidence type="ECO:0000313" key="1">
    <source>
        <dbReference type="EMBL" id="RIY00205.1"/>
    </source>
</evidence>
<proteinExistence type="predicted"/>
<name>A0A3A1WSA1_9HYPH</name>